<keyword evidence="2" id="KW-1133">Transmembrane helix</keyword>
<dbReference type="Proteomes" id="UP000521943">
    <property type="component" value="Unassembled WGS sequence"/>
</dbReference>
<feature type="transmembrane region" description="Helical" evidence="2">
    <location>
        <begin position="21"/>
        <end position="45"/>
    </location>
</feature>
<protein>
    <submittedName>
        <fullName evidence="3">Uncharacterized protein</fullName>
    </submittedName>
</protein>
<organism evidence="3 4">
    <name type="scientific">Ephemerocybe angulata</name>
    <dbReference type="NCBI Taxonomy" id="980116"/>
    <lineage>
        <taxon>Eukaryota</taxon>
        <taxon>Fungi</taxon>
        <taxon>Dikarya</taxon>
        <taxon>Basidiomycota</taxon>
        <taxon>Agaricomycotina</taxon>
        <taxon>Agaricomycetes</taxon>
        <taxon>Agaricomycetidae</taxon>
        <taxon>Agaricales</taxon>
        <taxon>Agaricineae</taxon>
        <taxon>Psathyrellaceae</taxon>
        <taxon>Ephemerocybe</taxon>
    </lineage>
</organism>
<name>A0A8H6HPM9_9AGAR</name>
<dbReference type="EMBL" id="JACGCI010000062">
    <property type="protein sequence ID" value="KAF6749521.1"/>
    <property type="molecule type" value="Genomic_DNA"/>
</dbReference>
<comment type="caution">
    <text evidence="3">The sequence shown here is derived from an EMBL/GenBank/DDBJ whole genome shotgun (WGS) entry which is preliminary data.</text>
</comment>
<gene>
    <name evidence="3" type="ORF">DFP72DRAFT_912835</name>
</gene>
<evidence type="ECO:0000313" key="4">
    <source>
        <dbReference type="Proteomes" id="UP000521943"/>
    </source>
</evidence>
<keyword evidence="2" id="KW-0812">Transmembrane</keyword>
<accession>A0A8H6HPM9</accession>
<sequence>TRRRCGRNLTDWAWASISQRKAALTASWLFAITAAMISSFLSSLISPSKTSPVSSINPNPVGSEHSPSGAGEETRPAMREPEAIHWAENRAKEDPAHPPPRVIAEDPEQPPLENPTVRATLEPSVSLTDAHGEPMLLQHPPDGRARQVKNAPTQPVDEKARRSFAKMGVRDVRRRAIGKKVWNIIIGKVALRAGKLAVEPVYIQCCWG</sequence>
<feature type="region of interest" description="Disordered" evidence="1">
    <location>
        <begin position="90"/>
        <end position="116"/>
    </location>
</feature>
<evidence type="ECO:0000313" key="3">
    <source>
        <dbReference type="EMBL" id="KAF6749521.1"/>
    </source>
</evidence>
<keyword evidence="4" id="KW-1185">Reference proteome</keyword>
<keyword evidence="2" id="KW-0472">Membrane</keyword>
<reference evidence="3 4" key="1">
    <citation type="submission" date="2020-07" db="EMBL/GenBank/DDBJ databases">
        <title>Comparative genomics of pyrophilous fungi reveals a link between fire events and developmental genes.</title>
        <authorList>
            <consortium name="DOE Joint Genome Institute"/>
            <person name="Steindorff A.S."/>
            <person name="Carver A."/>
            <person name="Calhoun S."/>
            <person name="Stillman K."/>
            <person name="Liu H."/>
            <person name="Lipzen A."/>
            <person name="Pangilinan J."/>
            <person name="Labutti K."/>
            <person name="Bruns T.D."/>
            <person name="Grigoriev I.V."/>
        </authorList>
    </citation>
    <scope>NUCLEOTIDE SEQUENCE [LARGE SCALE GENOMIC DNA]</scope>
    <source>
        <strain evidence="3 4">CBS 144469</strain>
    </source>
</reference>
<evidence type="ECO:0000256" key="2">
    <source>
        <dbReference type="SAM" id="Phobius"/>
    </source>
</evidence>
<feature type="region of interest" description="Disordered" evidence="1">
    <location>
        <begin position="48"/>
        <end position="78"/>
    </location>
</feature>
<feature type="non-terminal residue" evidence="3">
    <location>
        <position position="208"/>
    </location>
</feature>
<evidence type="ECO:0000256" key="1">
    <source>
        <dbReference type="SAM" id="MobiDB-lite"/>
    </source>
</evidence>
<proteinExistence type="predicted"/>
<dbReference type="AlphaFoldDB" id="A0A8H6HPM9"/>